<keyword evidence="3" id="KW-1185">Reference proteome</keyword>
<evidence type="ECO:0008006" key="4">
    <source>
        <dbReference type="Google" id="ProtNLM"/>
    </source>
</evidence>
<proteinExistence type="predicted"/>
<evidence type="ECO:0000313" key="3">
    <source>
        <dbReference type="Proteomes" id="UP000550508"/>
    </source>
</evidence>
<name>A0A849VW93_9HYPH</name>
<reference evidence="2 3" key="1">
    <citation type="submission" date="2020-05" db="EMBL/GenBank/DDBJ databases">
        <authorList>
            <person name="Kim M.K."/>
        </authorList>
    </citation>
    <scope>NUCLEOTIDE SEQUENCE [LARGE SCALE GENOMIC DNA]</scope>
    <source>
        <strain evidence="2 3">BT25</strain>
    </source>
</reference>
<protein>
    <recommendedName>
        <fullName evidence="4">Transmemrbane protein</fullName>
    </recommendedName>
</protein>
<keyword evidence="1" id="KW-1133">Transmembrane helix</keyword>
<feature type="transmembrane region" description="Helical" evidence="1">
    <location>
        <begin position="86"/>
        <end position="104"/>
    </location>
</feature>
<comment type="caution">
    <text evidence="2">The sequence shown here is derived from an EMBL/GenBank/DDBJ whole genome shotgun (WGS) entry which is preliminary data.</text>
</comment>
<organism evidence="2 3">
    <name type="scientific">Phyllobacterium pellucidum</name>
    <dbReference type="NCBI Taxonomy" id="2740464"/>
    <lineage>
        <taxon>Bacteria</taxon>
        <taxon>Pseudomonadati</taxon>
        <taxon>Pseudomonadota</taxon>
        <taxon>Alphaproteobacteria</taxon>
        <taxon>Hyphomicrobiales</taxon>
        <taxon>Phyllobacteriaceae</taxon>
        <taxon>Phyllobacterium</taxon>
    </lineage>
</organism>
<dbReference type="EMBL" id="JABUMX010000004">
    <property type="protein sequence ID" value="NTS33094.1"/>
    <property type="molecule type" value="Genomic_DNA"/>
</dbReference>
<gene>
    <name evidence="2" type="ORF">HQ945_17680</name>
</gene>
<keyword evidence="1" id="KW-0472">Membrane</keyword>
<evidence type="ECO:0000313" key="2">
    <source>
        <dbReference type="EMBL" id="NTS33094.1"/>
    </source>
</evidence>
<dbReference type="RefSeq" id="WP_113281366.1">
    <property type="nucleotide sequence ID" value="NZ_JABUMX010000004.1"/>
</dbReference>
<feature type="transmembrane region" description="Helical" evidence="1">
    <location>
        <begin position="51"/>
        <end position="70"/>
    </location>
</feature>
<accession>A0A849VW93</accession>
<sequence>MNRNDHDEHLIETVFRNGTITVVGVVLSFSLGFLTQWASNPVPWKITDLPTLFLISIGIAFQLRSLALLLKTESLKKSVYERASRYFLIGIVITGSGVFVAIVIDSVRLLSERYPWIW</sequence>
<evidence type="ECO:0000256" key="1">
    <source>
        <dbReference type="SAM" id="Phobius"/>
    </source>
</evidence>
<dbReference type="Proteomes" id="UP000550508">
    <property type="component" value="Unassembled WGS sequence"/>
</dbReference>
<dbReference type="AlphaFoldDB" id="A0A849VW93"/>
<keyword evidence="1" id="KW-0812">Transmembrane</keyword>
<feature type="transmembrane region" description="Helical" evidence="1">
    <location>
        <begin position="20"/>
        <end position="39"/>
    </location>
</feature>